<dbReference type="Proteomes" id="UP001600888">
    <property type="component" value="Unassembled WGS sequence"/>
</dbReference>
<evidence type="ECO:0000313" key="1">
    <source>
        <dbReference type="EMBL" id="KAL2289613.1"/>
    </source>
</evidence>
<evidence type="ECO:0000313" key="2">
    <source>
        <dbReference type="Proteomes" id="UP001600888"/>
    </source>
</evidence>
<reference evidence="1 2" key="1">
    <citation type="submission" date="2024-03" db="EMBL/GenBank/DDBJ databases">
        <title>A high-quality draft genome sequence of Diaporthe vaccinii, a causative agent of upright dieback and viscid rot disease in cranberry plants.</title>
        <authorList>
            <person name="Sarrasin M."/>
            <person name="Lang B.F."/>
            <person name="Burger G."/>
        </authorList>
    </citation>
    <scope>NUCLEOTIDE SEQUENCE [LARGE SCALE GENOMIC DNA]</scope>
    <source>
        <strain evidence="1 2">IS7</strain>
    </source>
</reference>
<accession>A0ABR4F4J3</accession>
<protein>
    <submittedName>
        <fullName evidence="1">Uncharacterized protein</fullName>
    </submittedName>
</protein>
<sequence length="76" mass="8716">MQVPYVKCVLRACLSSHPYGRNVPRYDKLFNSPFGNWQKPRTLLCPPILVLVHVSKKTSATMRKKPPPAKSYTGMW</sequence>
<proteinExistence type="predicted"/>
<dbReference type="EMBL" id="JBAWTH010000012">
    <property type="protein sequence ID" value="KAL2289613.1"/>
    <property type="molecule type" value="Genomic_DNA"/>
</dbReference>
<comment type="caution">
    <text evidence="1">The sequence shown here is derived from an EMBL/GenBank/DDBJ whole genome shotgun (WGS) entry which is preliminary data.</text>
</comment>
<keyword evidence="2" id="KW-1185">Reference proteome</keyword>
<gene>
    <name evidence="1" type="ORF">FJTKL_01861</name>
</gene>
<organism evidence="1 2">
    <name type="scientific">Diaporthe vaccinii</name>
    <dbReference type="NCBI Taxonomy" id="105482"/>
    <lineage>
        <taxon>Eukaryota</taxon>
        <taxon>Fungi</taxon>
        <taxon>Dikarya</taxon>
        <taxon>Ascomycota</taxon>
        <taxon>Pezizomycotina</taxon>
        <taxon>Sordariomycetes</taxon>
        <taxon>Sordariomycetidae</taxon>
        <taxon>Diaporthales</taxon>
        <taxon>Diaporthaceae</taxon>
        <taxon>Diaporthe</taxon>
        <taxon>Diaporthe eres species complex</taxon>
    </lineage>
</organism>
<name>A0ABR4F4J3_9PEZI</name>